<dbReference type="AlphaFoldDB" id="A0A0H2RM19"/>
<feature type="transmembrane region" description="Helical" evidence="1">
    <location>
        <begin position="1008"/>
        <end position="1028"/>
    </location>
</feature>
<dbReference type="InParanoid" id="A0A0H2RM19"/>
<dbReference type="Proteomes" id="UP000053477">
    <property type="component" value="Unassembled WGS sequence"/>
</dbReference>
<feature type="transmembrane region" description="Helical" evidence="1">
    <location>
        <begin position="473"/>
        <end position="494"/>
    </location>
</feature>
<dbReference type="EMBL" id="KQ085973">
    <property type="protein sequence ID" value="KLO12652.1"/>
    <property type="molecule type" value="Genomic_DNA"/>
</dbReference>
<evidence type="ECO:0000313" key="3">
    <source>
        <dbReference type="Proteomes" id="UP000053477"/>
    </source>
</evidence>
<dbReference type="PANTHER" id="PTHR35041:SF6">
    <property type="entry name" value="FORMYLMETHIONINE DEFORMYLASE-LIKE PROTEIN-RELATED"/>
    <property type="match status" value="1"/>
</dbReference>
<feature type="transmembrane region" description="Helical" evidence="1">
    <location>
        <begin position="588"/>
        <end position="610"/>
    </location>
</feature>
<dbReference type="STRING" id="27342.A0A0H2RM19"/>
<dbReference type="OrthoDB" id="5322539at2759"/>
<accession>A0A0H2RM19</accession>
<proteinExistence type="predicted"/>
<feature type="transmembrane region" description="Helical" evidence="1">
    <location>
        <begin position="645"/>
        <end position="664"/>
    </location>
</feature>
<gene>
    <name evidence="2" type="ORF">SCHPADRAFT_941027</name>
</gene>
<name>A0A0H2RM19_9AGAM</name>
<evidence type="ECO:0000256" key="1">
    <source>
        <dbReference type="SAM" id="Phobius"/>
    </source>
</evidence>
<feature type="transmembrane region" description="Helical" evidence="1">
    <location>
        <begin position="46"/>
        <end position="67"/>
    </location>
</feature>
<organism evidence="2 3">
    <name type="scientific">Schizopora paradoxa</name>
    <dbReference type="NCBI Taxonomy" id="27342"/>
    <lineage>
        <taxon>Eukaryota</taxon>
        <taxon>Fungi</taxon>
        <taxon>Dikarya</taxon>
        <taxon>Basidiomycota</taxon>
        <taxon>Agaricomycotina</taxon>
        <taxon>Agaricomycetes</taxon>
        <taxon>Hymenochaetales</taxon>
        <taxon>Schizoporaceae</taxon>
        <taxon>Schizopora</taxon>
    </lineage>
</organism>
<keyword evidence="1" id="KW-0472">Membrane</keyword>
<keyword evidence="3" id="KW-1185">Reference proteome</keyword>
<sequence length="1080" mass="116574">MPERVWNGMTSARVRLTRCDDVDSRGRYASVAPRPSARKDGRLRGIVYTMILLLSSLALVLGHHFFYRYLDGKSIDPDAAELPTFLQKQNNVKRIGTAIAHGSRILLSTAIGVTFVQHFWETLRSRSLAISQIDALIHSGRSPFNQTALQAAKTSFTLFSISIVASLTALSVVLTPGSLTVSTEVERQTRCLVPSVPQDITSSNLSAYDSTTAALGGMISSNSYLPPFRMNEVVNCGRGASSCSYNVSFVGPAVDCKDITDETDFSSLLDPSPQDLNYLTDGIVVPTNAPYLIWNSSVFVGYSSGIGVTIQSRDLLQGTLQAANCSMFIATYDVGVRLESASSSIHVWNTNWYSEVYDVTFLDNYAAMGITMFGEVIFAGPDAYTFVARSAVSSGYGSLGYSSFFATTPTGNHTFTDTISHFVETFIQNASISMLSGNIFYGVSNDTATNLQTVTTTCSSTVTAYMYNSKRLLSTYGILLGFAALLTAYGCWIISRKGAEQKLLFSGVVRIGLNEELISLSLKSGIEGQTVAHLKSTSGALEELHPEPYIRDEGDAKDELISELTEEEKCDGHVLQPIPRRRQRFTGICFRVLLLVLAALGFMALNHAYFNYLSGKSPTPFQLSNPATSLLNQTISSDIGIGLSYAAQVLLAAAITISSVQLFWRAARSRGHSITQIDQLMTMQAVSFPSSPLRAFCTSLGVSVCALLAASTSLVSVLPSGSLSILTNYTREEACTVLVARNLSALETTSSDFTSPVTAVMMSGTYLQPSSTCNLGDSVSSCSYRLQFDGPGFNCEDVSASTNATEFIGRLVYQAAITPQTVNDLTMRVNVQAWDAERSTYQAVNCTGVSRRYSVTVSSGANSPSIMDVTESESESVIHANTSQLSTFAEAYLFSILELLETRFVFFELGVVQFGMTSSRLNSIALPVTFPFSGGGLGSLGSFALDGNVSVAGNLSLAVEGIAQNATLSLLSGTIFAINPDNPSPLENTSTTCTYSLTAYEYTPRTLLLTYGIAIFLTTLCAFSGWVAMRRNGVEETMDFSRFLRAVMNEKLYSVKNSLDMDTKLKADDTADGNFTPSLS</sequence>
<evidence type="ECO:0000313" key="2">
    <source>
        <dbReference type="EMBL" id="KLO12652.1"/>
    </source>
</evidence>
<keyword evidence="1" id="KW-1133">Transmembrane helix</keyword>
<reference evidence="2 3" key="1">
    <citation type="submission" date="2015-04" db="EMBL/GenBank/DDBJ databases">
        <title>Complete genome sequence of Schizopora paradoxa KUC8140, a cosmopolitan wood degrader in East Asia.</title>
        <authorList>
            <consortium name="DOE Joint Genome Institute"/>
            <person name="Min B."/>
            <person name="Park H."/>
            <person name="Jang Y."/>
            <person name="Kim J.-J."/>
            <person name="Kim K.H."/>
            <person name="Pangilinan J."/>
            <person name="Lipzen A."/>
            <person name="Riley R."/>
            <person name="Grigoriev I.V."/>
            <person name="Spatafora J.W."/>
            <person name="Choi I.-G."/>
        </authorList>
    </citation>
    <scope>NUCLEOTIDE SEQUENCE [LARGE SCALE GENOMIC DNA]</scope>
    <source>
        <strain evidence="2 3">KUC8140</strain>
    </source>
</reference>
<dbReference type="PANTHER" id="PTHR35041">
    <property type="entry name" value="MEDIATOR OF RNA POLYMERASE II TRANSCRIPTION SUBUNIT 1"/>
    <property type="match status" value="1"/>
</dbReference>
<protein>
    <submittedName>
        <fullName evidence="2">Uncharacterized protein</fullName>
    </submittedName>
</protein>
<keyword evidence="1" id="KW-0812">Transmembrane</keyword>